<dbReference type="Gene3D" id="1.20.1270.60">
    <property type="entry name" value="Arfaptin homology (AH) domain/BAR domain"/>
    <property type="match status" value="1"/>
</dbReference>
<evidence type="ECO:0000256" key="2">
    <source>
        <dbReference type="PROSITE-ProRule" id="PRU01077"/>
    </source>
</evidence>
<feature type="domain" description="F-BAR" evidence="5">
    <location>
        <begin position="54"/>
        <end position="326"/>
    </location>
</feature>
<dbReference type="PANTHER" id="PTHR23176:SF136">
    <property type="entry name" value="RHO GTPASE ACTIVATOR (RGD1)"/>
    <property type="match status" value="1"/>
</dbReference>
<evidence type="ECO:0000259" key="4">
    <source>
        <dbReference type="PROSITE" id="PS50238"/>
    </source>
</evidence>
<dbReference type="GO" id="GO:0005938">
    <property type="term" value="C:cell cortex"/>
    <property type="evidence" value="ECO:0007669"/>
    <property type="project" value="UniProtKB-ARBA"/>
</dbReference>
<dbReference type="FunFam" id="1.20.1270.60:FF:000063">
    <property type="entry name" value="Rho GTPase activator"/>
    <property type="match status" value="1"/>
</dbReference>
<feature type="compositionally biased region" description="Polar residues" evidence="3">
    <location>
        <begin position="413"/>
        <end position="427"/>
    </location>
</feature>
<feature type="compositionally biased region" description="Low complexity" evidence="3">
    <location>
        <begin position="428"/>
        <end position="442"/>
    </location>
</feature>
<proteinExistence type="predicted"/>
<dbReference type="Proteomes" id="UP001161017">
    <property type="component" value="Unassembled WGS sequence"/>
</dbReference>
<dbReference type="FunFam" id="1.10.555.10:FF:000041">
    <property type="entry name" value="Rho GTPase activator (Rgd1)"/>
    <property type="match status" value="1"/>
</dbReference>
<name>A0AA43TTB6_9LECA</name>
<dbReference type="InterPro" id="IPR050729">
    <property type="entry name" value="Rho-GAP"/>
</dbReference>
<dbReference type="SUPFAM" id="SSF103657">
    <property type="entry name" value="BAR/IMD domain-like"/>
    <property type="match status" value="1"/>
</dbReference>
<dbReference type="InterPro" id="IPR027267">
    <property type="entry name" value="AH/BAR_dom_sf"/>
</dbReference>
<dbReference type="CDD" id="cd04398">
    <property type="entry name" value="RhoGAP_fRGD1"/>
    <property type="match status" value="1"/>
</dbReference>
<dbReference type="PROSITE" id="PS50238">
    <property type="entry name" value="RHOGAP"/>
    <property type="match status" value="1"/>
</dbReference>
<dbReference type="Pfam" id="PF00620">
    <property type="entry name" value="RhoGAP"/>
    <property type="match status" value="1"/>
</dbReference>
<keyword evidence="2" id="KW-0175">Coiled coil</keyword>
<evidence type="ECO:0000313" key="7">
    <source>
        <dbReference type="Proteomes" id="UP001161017"/>
    </source>
</evidence>
<comment type="caution">
    <text evidence="6">The sequence shown here is derived from an EMBL/GenBank/DDBJ whole genome shotgun (WGS) entry which is preliminary data.</text>
</comment>
<evidence type="ECO:0000256" key="3">
    <source>
        <dbReference type="SAM" id="MobiDB-lite"/>
    </source>
</evidence>
<dbReference type="PANTHER" id="PTHR23176">
    <property type="entry name" value="RHO/RAC/CDC GTPASE-ACTIVATING PROTEIN"/>
    <property type="match status" value="1"/>
</dbReference>
<dbReference type="PROSITE" id="PS51741">
    <property type="entry name" value="F_BAR"/>
    <property type="match status" value="1"/>
</dbReference>
<keyword evidence="7" id="KW-1185">Reference proteome</keyword>
<dbReference type="EMBL" id="JAPUFD010000004">
    <property type="protein sequence ID" value="MDI1486959.1"/>
    <property type="molecule type" value="Genomic_DNA"/>
</dbReference>
<accession>A0AA43TTB6</accession>
<feature type="compositionally biased region" description="Polar residues" evidence="3">
    <location>
        <begin position="351"/>
        <end position="378"/>
    </location>
</feature>
<dbReference type="AlphaFoldDB" id="A0AA43TTB6"/>
<feature type="compositionally biased region" description="Polar residues" evidence="3">
    <location>
        <begin position="386"/>
        <end position="404"/>
    </location>
</feature>
<dbReference type="InterPro" id="IPR000198">
    <property type="entry name" value="RhoGAP_dom"/>
</dbReference>
<evidence type="ECO:0000313" key="6">
    <source>
        <dbReference type="EMBL" id="MDI1486959.1"/>
    </source>
</evidence>
<dbReference type="InterPro" id="IPR001060">
    <property type="entry name" value="FCH_dom"/>
</dbReference>
<dbReference type="GO" id="GO:0007165">
    <property type="term" value="P:signal transduction"/>
    <property type="evidence" value="ECO:0007669"/>
    <property type="project" value="InterPro"/>
</dbReference>
<dbReference type="InterPro" id="IPR031160">
    <property type="entry name" value="F_BAR_dom"/>
</dbReference>
<protein>
    <submittedName>
        <fullName evidence="6">Rho GTPase-activating protein</fullName>
    </submittedName>
</protein>
<dbReference type="GO" id="GO:0005096">
    <property type="term" value="F:GTPase activator activity"/>
    <property type="evidence" value="ECO:0007669"/>
    <property type="project" value="UniProtKB-KW"/>
</dbReference>
<feature type="domain" description="Rho-GAP" evidence="4">
    <location>
        <begin position="471"/>
        <end position="659"/>
    </location>
</feature>
<dbReference type="SMART" id="SM00324">
    <property type="entry name" value="RhoGAP"/>
    <property type="match status" value="1"/>
</dbReference>
<evidence type="ECO:0000256" key="1">
    <source>
        <dbReference type="ARBA" id="ARBA00022468"/>
    </source>
</evidence>
<feature type="compositionally biased region" description="Basic and acidic residues" evidence="3">
    <location>
        <begin position="1"/>
        <end position="12"/>
    </location>
</feature>
<keyword evidence="1" id="KW-0343">GTPase activation</keyword>
<dbReference type="InterPro" id="IPR008936">
    <property type="entry name" value="Rho_GTPase_activation_prot"/>
</dbReference>
<sequence>MQNRESPDRSSSELHTTSAPRISDPAELADSPQHGSGLRSTNEQISTDADDGSPAVSSVLQSDIGVNTLLTRLKQSIASAREFATFLKKRSTLEEEQAQGLKKLCRGSHESTRRPENRQGSYAQNYNEVIHIHDRMADNGIQFALFLHQMHEDLQDLAGNMERGRKLWKQNGLTAEKRVQDSEALMEKAKAKYNSLAEDYDRVRTGDKGSGRVFGLKGPKSAAQHEEDLQRKVQQADSDYQSRVQTAKNQRQELVSTLRPQAIRAVQELVHECDSGLTLQLQKFAFHNERLLLTNGICVSPLPGQEGTQTARSLRDVVSQIDNTRDLSSYVASFASKVNNTNDIKYERHPTFSNASQLPPSSVNSRSQALTPGPTTGGAQPVSPLGQGQHQPSGIEDSITSASSAAPPMFQNGPASSPKPQVMASSGSSRPAENSAAPAAPSYVQPPASLGALQNNASHTSLPALRPVFGVSLDDLLKRDGSAIPLVVYQCVQAVDLFGLEVEGIYRLSGSSAHVNKLKGIFDNDSSQVDFRNPEAFYHDVNSVAGLLKQFFRELPDPLLTREHYQSFIEAARIDDDIMRRDSMHATINALPDPNYATLRTLTLHLNRVQERSAANRMNAGNLAIIFGPTLMGTGPNVADAGWQVRVIDTILQNTYQIFDDD</sequence>
<dbReference type="Pfam" id="PF00611">
    <property type="entry name" value="FCH"/>
    <property type="match status" value="1"/>
</dbReference>
<feature type="region of interest" description="Disordered" evidence="3">
    <location>
        <begin position="351"/>
        <end position="443"/>
    </location>
</feature>
<feature type="compositionally biased region" description="Polar residues" evidence="3">
    <location>
        <begin position="38"/>
        <end position="47"/>
    </location>
</feature>
<dbReference type="SUPFAM" id="SSF48350">
    <property type="entry name" value="GTPase activation domain, GAP"/>
    <property type="match status" value="1"/>
</dbReference>
<dbReference type="SMART" id="SM00055">
    <property type="entry name" value="FCH"/>
    <property type="match status" value="1"/>
</dbReference>
<reference evidence="6" key="1">
    <citation type="journal article" date="2023" name="Genome Biol. Evol.">
        <title>First Whole Genome Sequence and Flow Cytometry Genome Size Data for the Lichen-Forming Fungus Ramalina farinacea (Ascomycota).</title>
        <authorList>
            <person name="Llewellyn T."/>
            <person name="Mian S."/>
            <person name="Hill R."/>
            <person name="Leitch I.J."/>
            <person name="Gaya E."/>
        </authorList>
    </citation>
    <scope>NUCLEOTIDE SEQUENCE</scope>
    <source>
        <strain evidence="6">LIQ254RAFAR</strain>
    </source>
</reference>
<dbReference type="CDD" id="cd07652">
    <property type="entry name" value="F-BAR_Rgd1"/>
    <property type="match status" value="1"/>
</dbReference>
<organism evidence="6 7">
    <name type="scientific">Ramalina farinacea</name>
    <dbReference type="NCBI Taxonomy" id="258253"/>
    <lineage>
        <taxon>Eukaryota</taxon>
        <taxon>Fungi</taxon>
        <taxon>Dikarya</taxon>
        <taxon>Ascomycota</taxon>
        <taxon>Pezizomycotina</taxon>
        <taxon>Lecanoromycetes</taxon>
        <taxon>OSLEUM clade</taxon>
        <taxon>Lecanoromycetidae</taxon>
        <taxon>Lecanorales</taxon>
        <taxon>Lecanorineae</taxon>
        <taxon>Ramalinaceae</taxon>
        <taxon>Ramalina</taxon>
    </lineage>
</organism>
<feature type="region of interest" description="Disordered" evidence="3">
    <location>
        <begin position="1"/>
        <end position="57"/>
    </location>
</feature>
<evidence type="ECO:0000259" key="5">
    <source>
        <dbReference type="PROSITE" id="PS51741"/>
    </source>
</evidence>
<dbReference type="Gene3D" id="1.10.555.10">
    <property type="entry name" value="Rho GTPase activation protein"/>
    <property type="match status" value="1"/>
</dbReference>
<gene>
    <name evidence="6" type="primary">RGD1</name>
    <name evidence="6" type="ORF">OHK93_006221</name>
</gene>